<evidence type="ECO:0000313" key="3">
    <source>
        <dbReference type="Proteomes" id="UP000238176"/>
    </source>
</evidence>
<dbReference type="InterPro" id="IPR054574">
    <property type="entry name" value="Cgl0159_dom"/>
</dbReference>
<name>A0A2T0UL24_9ACTN</name>
<sequence length="290" mass="29837">MRADELALLTRTRVLHPEAVAEAAAARTRAASPVGPTGKCFVIAADHPARGALGTGGDPLAMADRADLLDRLRTALDNPGCTGVLGTADILEDLLLLGALEGKTVFGSMNRGGLAGAAWEIDDRFTGMTAAGIERLGFDGGKTLTRIDYADPATPSILEATAHAVDDLASRGLIAMVEPFISTRREGTVVNDLSTEAVIRSVAIASGLGATSARTWLKLPTAPDSARVAAATTLPVVLLGGEVADLDAQRDKWGQALEAPNAIGLTVGRSLLYPADGDVAAAVQKVVDLL</sequence>
<evidence type="ECO:0000313" key="2">
    <source>
        <dbReference type="EMBL" id="PRY58547.1"/>
    </source>
</evidence>
<dbReference type="AlphaFoldDB" id="A0A2T0UL24"/>
<accession>A0A2T0UL24</accession>
<gene>
    <name evidence="2" type="ORF">B0I28_105260</name>
</gene>
<proteinExistence type="predicted"/>
<dbReference type="Gene3D" id="3.20.20.70">
    <property type="entry name" value="Aldolase class I"/>
    <property type="match status" value="1"/>
</dbReference>
<dbReference type="OrthoDB" id="3726202at2"/>
<dbReference type="EMBL" id="PVTJ01000005">
    <property type="protein sequence ID" value="PRY58547.1"/>
    <property type="molecule type" value="Genomic_DNA"/>
</dbReference>
<reference evidence="2 3" key="1">
    <citation type="submission" date="2018-03" db="EMBL/GenBank/DDBJ databases">
        <title>Genomic Encyclopedia of Type Strains, Phase III (KMG-III): the genomes of soil and plant-associated and newly described type strains.</title>
        <authorList>
            <person name="Whitman W."/>
        </authorList>
    </citation>
    <scope>NUCLEOTIDE SEQUENCE [LARGE SCALE GENOMIC DNA]</scope>
    <source>
        <strain evidence="2 3">CGMCC 4.7067</strain>
    </source>
</reference>
<evidence type="ECO:0000259" key="1">
    <source>
        <dbReference type="Pfam" id="PF22649"/>
    </source>
</evidence>
<organism evidence="2 3">
    <name type="scientific">Glycomyces artemisiae</name>
    <dbReference type="NCBI Taxonomy" id="1076443"/>
    <lineage>
        <taxon>Bacteria</taxon>
        <taxon>Bacillati</taxon>
        <taxon>Actinomycetota</taxon>
        <taxon>Actinomycetes</taxon>
        <taxon>Glycomycetales</taxon>
        <taxon>Glycomycetaceae</taxon>
        <taxon>Glycomyces</taxon>
    </lineage>
</organism>
<dbReference type="Pfam" id="PF22649">
    <property type="entry name" value="Cgl0159"/>
    <property type="match status" value="1"/>
</dbReference>
<dbReference type="RefSeq" id="WP_146148111.1">
    <property type="nucleotide sequence ID" value="NZ_PVTJ01000005.1"/>
</dbReference>
<comment type="caution">
    <text evidence="2">The sequence shown here is derived from an EMBL/GenBank/DDBJ whole genome shotgun (WGS) entry which is preliminary data.</text>
</comment>
<dbReference type="SUPFAM" id="SSF51569">
    <property type="entry name" value="Aldolase"/>
    <property type="match status" value="1"/>
</dbReference>
<protein>
    <recommendedName>
        <fullName evidence="1">Cgl0159-like domain-containing protein</fullName>
    </recommendedName>
</protein>
<dbReference type="Proteomes" id="UP000238176">
    <property type="component" value="Unassembled WGS sequence"/>
</dbReference>
<feature type="domain" description="Cgl0159-like" evidence="1">
    <location>
        <begin position="39"/>
        <end position="286"/>
    </location>
</feature>
<keyword evidence="3" id="KW-1185">Reference proteome</keyword>
<dbReference type="InterPro" id="IPR013785">
    <property type="entry name" value="Aldolase_TIM"/>
</dbReference>